<dbReference type="SUPFAM" id="SSF55073">
    <property type="entry name" value="Nucleotide cyclase"/>
    <property type="match status" value="1"/>
</dbReference>
<dbReference type="EMBL" id="JBHTGQ010000014">
    <property type="protein sequence ID" value="MFC7749528.1"/>
    <property type="molecule type" value="Genomic_DNA"/>
</dbReference>
<dbReference type="InterPro" id="IPR043128">
    <property type="entry name" value="Rev_trsase/Diguanyl_cyclase"/>
</dbReference>
<evidence type="ECO:0000259" key="2">
    <source>
        <dbReference type="PROSITE" id="PS50112"/>
    </source>
</evidence>
<accession>A0ABW2V1Y0</accession>
<organism evidence="5 6">
    <name type="scientific">Paenibacillus thermoaerophilus</name>
    <dbReference type="NCBI Taxonomy" id="1215385"/>
    <lineage>
        <taxon>Bacteria</taxon>
        <taxon>Bacillati</taxon>
        <taxon>Bacillota</taxon>
        <taxon>Bacilli</taxon>
        <taxon>Bacillales</taxon>
        <taxon>Paenibacillaceae</taxon>
        <taxon>Paenibacillus</taxon>
    </lineage>
</organism>
<keyword evidence="1" id="KW-1133">Transmembrane helix</keyword>
<dbReference type="InterPro" id="IPR052155">
    <property type="entry name" value="Biofilm_reg_signaling"/>
</dbReference>
<dbReference type="NCBIfam" id="TIGR00229">
    <property type="entry name" value="sensory_box"/>
    <property type="match status" value="1"/>
</dbReference>
<comment type="caution">
    <text evidence="5">The sequence shown here is derived from an EMBL/GenBank/DDBJ whole genome shotgun (WGS) entry which is preliminary data.</text>
</comment>
<dbReference type="InterPro" id="IPR035919">
    <property type="entry name" value="EAL_sf"/>
</dbReference>
<dbReference type="Gene3D" id="3.20.20.450">
    <property type="entry name" value="EAL domain"/>
    <property type="match status" value="1"/>
</dbReference>
<keyword evidence="1" id="KW-0812">Transmembrane</keyword>
<dbReference type="PANTHER" id="PTHR44757:SF2">
    <property type="entry name" value="BIOFILM ARCHITECTURE MAINTENANCE PROTEIN MBAA"/>
    <property type="match status" value="1"/>
</dbReference>
<gene>
    <name evidence="5" type="ORF">ACFQWB_06155</name>
</gene>
<feature type="transmembrane region" description="Helical" evidence="1">
    <location>
        <begin position="65"/>
        <end position="84"/>
    </location>
</feature>
<keyword evidence="1" id="KW-0472">Membrane</keyword>
<evidence type="ECO:0000313" key="6">
    <source>
        <dbReference type="Proteomes" id="UP001596528"/>
    </source>
</evidence>
<name>A0ABW2V1Y0_9BACL</name>
<dbReference type="SMART" id="SM00267">
    <property type="entry name" value="GGDEF"/>
    <property type="match status" value="1"/>
</dbReference>
<dbReference type="SMART" id="SM00052">
    <property type="entry name" value="EAL"/>
    <property type="match status" value="1"/>
</dbReference>
<protein>
    <submittedName>
        <fullName evidence="5">Bifunctional diguanylate cyclase/phosphodiesterase</fullName>
    </submittedName>
</protein>
<feature type="transmembrane region" description="Helical" evidence="1">
    <location>
        <begin position="6"/>
        <end position="27"/>
    </location>
</feature>
<dbReference type="InterPro" id="IPR000160">
    <property type="entry name" value="GGDEF_dom"/>
</dbReference>
<dbReference type="CDD" id="cd00130">
    <property type="entry name" value="PAS"/>
    <property type="match status" value="1"/>
</dbReference>
<dbReference type="SMART" id="SM00091">
    <property type="entry name" value="PAS"/>
    <property type="match status" value="1"/>
</dbReference>
<evidence type="ECO:0000256" key="1">
    <source>
        <dbReference type="SAM" id="Phobius"/>
    </source>
</evidence>
<dbReference type="InterPro" id="IPR013656">
    <property type="entry name" value="PAS_4"/>
</dbReference>
<feature type="domain" description="PAS" evidence="2">
    <location>
        <begin position="97"/>
        <end position="142"/>
    </location>
</feature>
<dbReference type="SUPFAM" id="SSF55785">
    <property type="entry name" value="PYP-like sensor domain (PAS domain)"/>
    <property type="match status" value="1"/>
</dbReference>
<feature type="domain" description="EAL" evidence="3">
    <location>
        <begin position="401"/>
        <end position="654"/>
    </location>
</feature>
<dbReference type="PROSITE" id="PS50887">
    <property type="entry name" value="GGDEF"/>
    <property type="match status" value="1"/>
</dbReference>
<dbReference type="InterPro" id="IPR029787">
    <property type="entry name" value="Nucleotide_cyclase"/>
</dbReference>
<dbReference type="Gene3D" id="3.30.450.20">
    <property type="entry name" value="PAS domain"/>
    <property type="match status" value="1"/>
</dbReference>
<evidence type="ECO:0000259" key="3">
    <source>
        <dbReference type="PROSITE" id="PS50883"/>
    </source>
</evidence>
<dbReference type="InterPro" id="IPR035965">
    <property type="entry name" value="PAS-like_dom_sf"/>
</dbReference>
<sequence>MLVNDRIAVIIGVCVAAVLAAGCAGFITSRLPQRRRRFWAIALSISAGLLGIGACVLVSASAYPLLAAASAVSAPALLIALTAFGRQAEDGNKASEQAEPYRSLFTNHTDGIFRLDECGQVVGANLSVKRLTGQEPDAFIGKPFADAIGGDPARLATFIRRTLTGEPQQFEFFAANADGKKLFLRVDSIPITVRGRVQGAYCLVEDMTERRTMEEKVYFLAFHDELTGLPNRRQFAERLAEYLEMGRIKTGRWPNMAVVLLNIDRFKFVNDSVGQASGDMLIREVADRIERFVLNAPGTFSGRLGSDSFALFFPYTGGGSIEAFVLGKTDELISRLEKPYAVRGLTLNLTFSVGISMGPGHGTDAETLIKKAETAMVAVKHSGKHQIRTYNDRLERHLQHKLEVENGLRLALQRGEFRVYYQPMIDIRTGRVSGAEALVRWLHPEKGVIPPGAFIPIAEESGLIKPIGEWVLREACRQNKAWQDAGLEPIVVSVNLSMQQFEEPHLVENVDRILKETGLDPRYLDLEITETMAMTAEYTVDKLMRLKELGVRLSMDDFGTGYSSLSYLQRFPIDKLKIDQSFVQDIGQEQRGSAIVSTIVAMAHHLRMEVIAEGVESPEQVEFLRSERCDQLQGYWYSPPLPADQFEAAIGMRMNGQAAADRTPPNLQ</sequence>
<dbReference type="NCBIfam" id="TIGR00254">
    <property type="entry name" value="GGDEF"/>
    <property type="match status" value="1"/>
</dbReference>
<dbReference type="InterPro" id="IPR001633">
    <property type="entry name" value="EAL_dom"/>
</dbReference>
<dbReference type="PANTHER" id="PTHR44757">
    <property type="entry name" value="DIGUANYLATE CYCLASE DGCP"/>
    <property type="match status" value="1"/>
</dbReference>
<feature type="domain" description="GGDEF" evidence="4">
    <location>
        <begin position="254"/>
        <end position="392"/>
    </location>
</feature>
<dbReference type="Pfam" id="PF00990">
    <property type="entry name" value="GGDEF"/>
    <property type="match status" value="1"/>
</dbReference>
<reference evidence="6" key="1">
    <citation type="journal article" date="2019" name="Int. J. Syst. Evol. Microbiol.">
        <title>The Global Catalogue of Microorganisms (GCM) 10K type strain sequencing project: providing services to taxonomists for standard genome sequencing and annotation.</title>
        <authorList>
            <consortium name="The Broad Institute Genomics Platform"/>
            <consortium name="The Broad Institute Genome Sequencing Center for Infectious Disease"/>
            <person name="Wu L."/>
            <person name="Ma J."/>
        </authorList>
    </citation>
    <scope>NUCLEOTIDE SEQUENCE [LARGE SCALE GENOMIC DNA]</scope>
    <source>
        <strain evidence="6">JCM 18657</strain>
    </source>
</reference>
<dbReference type="PROSITE" id="PS50883">
    <property type="entry name" value="EAL"/>
    <property type="match status" value="1"/>
</dbReference>
<dbReference type="SUPFAM" id="SSF141868">
    <property type="entry name" value="EAL domain-like"/>
    <property type="match status" value="1"/>
</dbReference>
<dbReference type="RefSeq" id="WP_138788410.1">
    <property type="nucleotide sequence ID" value="NZ_JBHTGQ010000014.1"/>
</dbReference>
<dbReference type="Gene3D" id="3.30.70.270">
    <property type="match status" value="1"/>
</dbReference>
<feature type="transmembrane region" description="Helical" evidence="1">
    <location>
        <begin position="39"/>
        <end position="59"/>
    </location>
</feature>
<dbReference type="PROSITE" id="PS50112">
    <property type="entry name" value="PAS"/>
    <property type="match status" value="1"/>
</dbReference>
<dbReference type="InterPro" id="IPR000014">
    <property type="entry name" value="PAS"/>
</dbReference>
<evidence type="ECO:0000313" key="5">
    <source>
        <dbReference type="EMBL" id="MFC7749528.1"/>
    </source>
</evidence>
<dbReference type="PROSITE" id="PS51257">
    <property type="entry name" value="PROKAR_LIPOPROTEIN"/>
    <property type="match status" value="1"/>
</dbReference>
<dbReference type="CDD" id="cd01949">
    <property type="entry name" value="GGDEF"/>
    <property type="match status" value="1"/>
</dbReference>
<dbReference type="Pfam" id="PF08448">
    <property type="entry name" value="PAS_4"/>
    <property type="match status" value="1"/>
</dbReference>
<evidence type="ECO:0000259" key="4">
    <source>
        <dbReference type="PROSITE" id="PS50887"/>
    </source>
</evidence>
<proteinExistence type="predicted"/>
<dbReference type="Proteomes" id="UP001596528">
    <property type="component" value="Unassembled WGS sequence"/>
</dbReference>
<keyword evidence="6" id="KW-1185">Reference proteome</keyword>
<dbReference type="CDD" id="cd01948">
    <property type="entry name" value="EAL"/>
    <property type="match status" value="1"/>
</dbReference>
<dbReference type="Pfam" id="PF00563">
    <property type="entry name" value="EAL"/>
    <property type="match status" value="1"/>
</dbReference>